<dbReference type="PANTHER" id="PTHR21137">
    <property type="entry name" value="ODORANT RECEPTOR"/>
    <property type="match status" value="1"/>
</dbReference>
<evidence type="ECO:0000256" key="10">
    <source>
        <dbReference type="RuleBase" id="RU351113"/>
    </source>
</evidence>
<feature type="transmembrane region" description="Helical" evidence="10">
    <location>
        <begin position="272"/>
        <end position="291"/>
    </location>
</feature>
<dbReference type="AlphaFoldDB" id="A0AAW2FKE0"/>
<comment type="similarity">
    <text evidence="10">Belongs to the insect chemoreceptor superfamily. Heteromeric odorant receptor channel (TC 1.A.69) family.</text>
</comment>
<dbReference type="InterPro" id="IPR004117">
    <property type="entry name" value="7tm6_olfct_rcpt"/>
</dbReference>
<proteinExistence type="inferred from homology"/>
<evidence type="ECO:0000256" key="6">
    <source>
        <dbReference type="ARBA" id="ARBA00022989"/>
    </source>
</evidence>
<feature type="transmembrane region" description="Helical" evidence="10">
    <location>
        <begin position="240"/>
        <end position="260"/>
    </location>
</feature>
<keyword evidence="7 10" id="KW-0472">Membrane</keyword>
<evidence type="ECO:0000256" key="3">
    <source>
        <dbReference type="ARBA" id="ARBA00022606"/>
    </source>
</evidence>
<keyword evidence="8 10" id="KW-0675">Receptor</keyword>
<feature type="transmembrane region" description="Helical" evidence="10">
    <location>
        <begin position="30"/>
        <end position="55"/>
    </location>
</feature>
<protein>
    <recommendedName>
        <fullName evidence="10">Odorant receptor</fullName>
    </recommendedName>
</protein>
<evidence type="ECO:0000256" key="9">
    <source>
        <dbReference type="ARBA" id="ARBA00023224"/>
    </source>
</evidence>
<dbReference type="PANTHER" id="PTHR21137:SF35">
    <property type="entry name" value="ODORANT RECEPTOR 19A-RELATED"/>
    <property type="match status" value="1"/>
</dbReference>
<evidence type="ECO:0000256" key="5">
    <source>
        <dbReference type="ARBA" id="ARBA00022725"/>
    </source>
</evidence>
<dbReference type="GO" id="GO:0005886">
    <property type="term" value="C:plasma membrane"/>
    <property type="evidence" value="ECO:0007669"/>
    <property type="project" value="UniProtKB-SubCell"/>
</dbReference>
<sequence>MQTMQFPLKILTVAGCQPPKSWSSLCKRTLYNMYTILMCLLLITFMVPQILDIILNVDNPDDFTDTFYIMLAMFIACCKMISLLLNRKNIKMLINALVQKPFRPLEPNEIEIRQKYDNIVRIHSISYTVLIELTCGFMNLTSLFTDFQKGKLAYREWIPYESDAVFYFTYFRQLISLTVASIVNVACDIMIWGLLVHIYCQIEILECRVKKSLRGQGDLGECIRQHNRIYKFAYTMNEKFRFIIAVQFIASMLVMCSSLYRLAKTTLSMKYIPLIMYTFCMCMQIFIYSWYGNEVKLKSIQFSDEIFGMDWIAADKKAKESLILIMHRSLTPIEFSSAHAITVTLDSFVKLIKMSYSIYNILKQTKEEK</sequence>
<keyword evidence="9 10" id="KW-0807">Transducer</keyword>
<evidence type="ECO:0000256" key="4">
    <source>
        <dbReference type="ARBA" id="ARBA00022692"/>
    </source>
</evidence>
<keyword evidence="5 10" id="KW-0552">Olfaction</keyword>
<accession>A0AAW2FKE0</accession>
<comment type="subcellular location">
    <subcellularLocation>
        <location evidence="1 10">Cell membrane</location>
        <topology evidence="1 10">Multi-pass membrane protein</topology>
    </subcellularLocation>
</comment>
<keyword evidence="2" id="KW-1003">Cell membrane</keyword>
<organism evidence="11 12">
    <name type="scientific">Cardiocondyla obscurior</name>
    <dbReference type="NCBI Taxonomy" id="286306"/>
    <lineage>
        <taxon>Eukaryota</taxon>
        <taxon>Metazoa</taxon>
        <taxon>Ecdysozoa</taxon>
        <taxon>Arthropoda</taxon>
        <taxon>Hexapoda</taxon>
        <taxon>Insecta</taxon>
        <taxon>Pterygota</taxon>
        <taxon>Neoptera</taxon>
        <taxon>Endopterygota</taxon>
        <taxon>Hymenoptera</taxon>
        <taxon>Apocrita</taxon>
        <taxon>Aculeata</taxon>
        <taxon>Formicoidea</taxon>
        <taxon>Formicidae</taxon>
        <taxon>Myrmicinae</taxon>
        <taxon>Cardiocondyla</taxon>
    </lineage>
</organism>
<dbReference type="Pfam" id="PF02949">
    <property type="entry name" value="7tm_6"/>
    <property type="match status" value="1"/>
</dbReference>
<keyword evidence="6 10" id="KW-1133">Transmembrane helix</keyword>
<keyword evidence="12" id="KW-1185">Reference proteome</keyword>
<feature type="transmembrane region" description="Helical" evidence="10">
    <location>
        <begin position="67"/>
        <end position="85"/>
    </location>
</feature>
<dbReference type="GO" id="GO:0005549">
    <property type="term" value="F:odorant binding"/>
    <property type="evidence" value="ECO:0007669"/>
    <property type="project" value="InterPro"/>
</dbReference>
<evidence type="ECO:0000256" key="2">
    <source>
        <dbReference type="ARBA" id="ARBA00022475"/>
    </source>
</evidence>
<name>A0AAW2FKE0_9HYME</name>
<dbReference type="GO" id="GO:0004984">
    <property type="term" value="F:olfactory receptor activity"/>
    <property type="evidence" value="ECO:0007669"/>
    <property type="project" value="InterPro"/>
</dbReference>
<comment type="caution">
    <text evidence="11">The sequence shown here is derived from an EMBL/GenBank/DDBJ whole genome shotgun (WGS) entry which is preliminary data.</text>
</comment>
<evidence type="ECO:0000256" key="1">
    <source>
        <dbReference type="ARBA" id="ARBA00004651"/>
    </source>
</evidence>
<comment type="caution">
    <text evidence="10">Lacks conserved residue(s) required for the propagation of feature annotation.</text>
</comment>
<dbReference type="GO" id="GO:0007165">
    <property type="term" value="P:signal transduction"/>
    <property type="evidence" value="ECO:0007669"/>
    <property type="project" value="UniProtKB-KW"/>
</dbReference>
<dbReference type="Proteomes" id="UP001430953">
    <property type="component" value="Unassembled WGS sequence"/>
</dbReference>
<keyword evidence="3 10" id="KW-0716">Sensory transduction</keyword>
<evidence type="ECO:0000256" key="8">
    <source>
        <dbReference type="ARBA" id="ARBA00023170"/>
    </source>
</evidence>
<keyword evidence="4 10" id="KW-0812">Transmembrane</keyword>
<evidence type="ECO:0000256" key="7">
    <source>
        <dbReference type="ARBA" id="ARBA00023136"/>
    </source>
</evidence>
<evidence type="ECO:0000313" key="11">
    <source>
        <dbReference type="EMBL" id="KAL0116263.1"/>
    </source>
</evidence>
<dbReference type="EMBL" id="JADYXP020000010">
    <property type="protein sequence ID" value="KAL0116263.1"/>
    <property type="molecule type" value="Genomic_DNA"/>
</dbReference>
<evidence type="ECO:0000313" key="12">
    <source>
        <dbReference type="Proteomes" id="UP001430953"/>
    </source>
</evidence>
<gene>
    <name evidence="11" type="ORF">PUN28_011240</name>
</gene>
<reference evidence="11 12" key="1">
    <citation type="submission" date="2023-03" db="EMBL/GenBank/DDBJ databases">
        <title>High recombination rates correlate with genetic variation in Cardiocondyla obscurior ants.</title>
        <authorList>
            <person name="Errbii M."/>
        </authorList>
    </citation>
    <scope>NUCLEOTIDE SEQUENCE [LARGE SCALE GENOMIC DNA]</scope>
    <source>
        <strain evidence="11">Alpha-2009</strain>
        <tissue evidence="11">Whole body</tissue>
    </source>
</reference>